<keyword evidence="9 10" id="KW-0472">Membrane</keyword>
<evidence type="ECO:0000256" key="8">
    <source>
        <dbReference type="ARBA" id="ARBA00022989"/>
    </source>
</evidence>
<evidence type="ECO:0000256" key="9">
    <source>
        <dbReference type="ARBA" id="ARBA00023136"/>
    </source>
</evidence>
<feature type="transmembrane region" description="Helical" evidence="10">
    <location>
        <begin position="100"/>
        <end position="117"/>
    </location>
</feature>
<keyword evidence="4" id="KW-1003">Cell membrane</keyword>
<dbReference type="Gene3D" id="1.10.3720.10">
    <property type="entry name" value="MetI-like"/>
    <property type="match status" value="1"/>
</dbReference>
<evidence type="ECO:0000256" key="2">
    <source>
        <dbReference type="ARBA" id="ARBA00010072"/>
    </source>
</evidence>
<evidence type="ECO:0000313" key="12">
    <source>
        <dbReference type="EMBL" id="ANY86606.1"/>
    </source>
</evidence>
<keyword evidence="3 10" id="KW-0813">Transport</keyword>
<gene>
    <name evidence="12" type="primary">occQ_1</name>
    <name evidence="12" type="ORF">IEC33019_1032</name>
</gene>
<dbReference type="CDD" id="cd06261">
    <property type="entry name" value="TM_PBP2"/>
    <property type="match status" value="1"/>
</dbReference>
<dbReference type="InterPro" id="IPR010065">
    <property type="entry name" value="AA_ABC_transptr_permease_3TM"/>
</dbReference>
<comment type="subcellular location">
    <subcellularLocation>
        <location evidence="1">Cell inner membrane</location>
        <topology evidence="1">Multi-pass membrane protein</topology>
    </subcellularLocation>
    <subcellularLocation>
        <location evidence="10">Cell membrane</location>
        <topology evidence="10">Multi-pass membrane protein</topology>
    </subcellularLocation>
</comment>
<dbReference type="GO" id="GO:0006865">
    <property type="term" value="P:amino acid transport"/>
    <property type="evidence" value="ECO:0007669"/>
    <property type="project" value="UniProtKB-KW"/>
</dbReference>
<accession>A0A1B2F319</accession>
<evidence type="ECO:0000256" key="6">
    <source>
        <dbReference type="ARBA" id="ARBA00022692"/>
    </source>
</evidence>
<feature type="transmembrane region" description="Helical" evidence="10">
    <location>
        <begin position="201"/>
        <end position="222"/>
    </location>
</feature>
<feature type="domain" description="ABC transmembrane type-1" evidence="11">
    <location>
        <begin position="23"/>
        <end position="222"/>
    </location>
</feature>
<keyword evidence="7" id="KW-0029">Amino-acid transport</keyword>
<protein>
    <submittedName>
        <fullName evidence="12">Octopine transport system permease protein OccQ</fullName>
    </submittedName>
</protein>
<dbReference type="SUPFAM" id="SSF161098">
    <property type="entry name" value="MetI-like"/>
    <property type="match status" value="1"/>
</dbReference>
<evidence type="ECO:0000256" key="3">
    <source>
        <dbReference type="ARBA" id="ARBA00022448"/>
    </source>
</evidence>
<evidence type="ECO:0000256" key="4">
    <source>
        <dbReference type="ARBA" id="ARBA00022475"/>
    </source>
</evidence>
<reference evidence="12" key="1">
    <citation type="submission" date="2016-07" db="EMBL/GenBank/DDBJ databases">
        <title>New class B carbapenemase carried by novel plasmid in Pseudomonas putida enviromental strain in eastern Amazonia.</title>
        <authorList>
            <person name="Souza C.O."/>
            <person name="Lima K.V."/>
            <person name="Brasiliense D.M."/>
            <person name="Perez-Chaparro P.J."/>
            <person name="Mamizuka E.M."/>
            <person name="Lima M.O."/>
            <person name="Lima L.N."/>
            <person name="McCulloch J.A."/>
        </authorList>
    </citation>
    <scope>NUCLEOTIDE SEQUENCE [LARGE SCALE GENOMIC DNA]</scope>
    <source>
        <strain evidence="12">IEC33019</strain>
    </source>
</reference>
<dbReference type="InterPro" id="IPR051613">
    <property type="entry name" value="ABC_transp_permease_HisMQ"/>
</dbReference>
<keyword evidence="8 10" id="KW-1133">Transmembrane helix</keyword>
<dbReference type="PANTHER" id="PTHR30133">
    <property type="entry name" value="CATIONIC AMINO ACID TRANSPORTER, MEMBRANE COMPONENT"/>
    <property type="match status" value="1"/>
</dbReference>
<feature type="transmembrane region" description="Helical" evidence="10">
    <location>
        <begin position="151"/>
        <end position="171"/>
    </location>
</feature>
<evidence type="ECO:0000256" key="1">
    <source>
        <dbReference type="ARBA" id="ARBA00004429"/>
    </source>
</evidence>
<keyword evidence="6 10" id="KW-0812">Transmembrane</keyword>
<organism evidence="12">
    <name type="scientific">Pseudomonas putida</name>
    <name type="common">Arthrobacter siderocapsulatus</name>
    <dbReference type="NCBI Taxonomy" id="303"/>
    <lineage>
        <taxon>Bacteria</taxon>
        <taxon>Pseudomonadati</taxon>
        <taxon>Pseudomonadota</taxon>
        <taxon>Gammaproteobacteria</taxon>
        <taxon>Pseudomonadales</taxon>
        <taxon>Pseudomonadaceae</taxon>
        <taxon>Pseudomonas</taxon>
    </lineage>
</organism>
<keyword evidence="5" id="KW-0997">Cell inner membrane</keyword>
<dbReference type="AlphaFoldDB" id="A0A1B2F319"/>
<dbReference type="RefSeq" id="WP_070091521.1">
    <property type="nucleotide sequence ID" value="NZ_CP016634.1"/>
</dbReference>
<evidence type="ECO:0000256" key="5">
    <source>
        <dbReference type="ARBA" id="ARBA00022519"/>
    </source>
</evidence>
<dbReference type="InterPro" id="IPR035906">
    <property type="entry name" value="MetI-like_sf"/>
</dbReference>
<name>A0A1B2F319_PSEPU</name>
<dbReference type="GO" id="GO:0043190">
    <property type="term" value="C:ATP-binding cassette (ABC) transporter complex"/>
    <property type="evidence" value="ECO:0007669"/>
    <property type="project" value="InterPro"/>
</dbReference>
<evidence type="ECO:0000256" key="10">
    <source>
        <dbReference type="RuleBase" id="RU363032"/>
    </source>
</evidence>
<dbReference type="PROSITE" id="PS50928">
    <property type="entry name" value="ABC_TM1"/>
    <property type="match status" value="1"/>
</dbReference>
<dbReference type="NCBIfam" id="TIGR01726">
    <property type="entry name" value="HEQRo_perm_3TM"/>
    <property type="match status" value="1"/>
</dbReference>
<evidence type="ECO:0000256" key="7">
    <source>
        <dbReference type="ARBA" id="ARBA00022970"/>
    </source>
</evidence>
<dbReference type="PANTHER" id="PTHR30133:SF2">
    <property type="entry name" value="ARGININE ABC TRANSPORTER PERMEASE PROTEIN ARTQ"/>
    <property type="match status" value="1"/>
</dbReference>
<dbReference type="Pfam" id="PF00528">
    <property type="entry name" value="BPD_transp_1"/>
    <property type="match status" value="1"/>
</dbReference>
<evidence type="ECO:0000259" key="11">
    <source>
        <dbReference type="PROSITE" id="PS50928"/>
    </source>
</evidence>
<feature type="transmembrane region" description="Helical" evidence="10">
    <location>
        <begin position="27"/>
        <end position="47"/>
    </location>
</feature>
<comment type="similarity">
    <text evidence="2">Belongs to the binding-protein-dependent transport system permease family. HisMQ subfamily.</text>
</comment>
<sequence length="237" mass="25574">MTISDISNLLFAEGWVQTLAQGAVKTLGISLGAFALGLCIGLLVALAKLRGPRWLVACANCYTTLYRAVPELLLILLLYYAGTDLLNLAMAAMGRPSVEVNGFMAAVVVLGIVQGAYSGEVIRGAIEAIPPGLVEAGRAYGMSRLKLLSRVILPCMLPFAIAGLSNLWLVLVKDSALISVVGYSELLTAGRQAAATTKHYLLFYLAVAVFYYVITLVSSMVFRKFESSFERWMPRNV</sequence>
<dbReference type="InterPro" id="IPR000515">
    <property type="entry name" value="MetI-like"/>
</dbReference>
<dbReference type="EMBL" id="CP016634">
    <property type="protein sequence ID" value="ANY86606.1"/>
    <property type="molecule type" value="Genomic_DNA"/>
</dbReference>
<proteinExistence type="inferred from homology"/>
<dbReference type="GO" id="GO:0022857">
    <property type="term" value="F:transmembrane transporter activity"/>
    <property type="evidence" value="ECO:0007669"/>
    <property type="project" value="InterPro"/>
</dbReference>